<dbReference type="AlphaFoldDB" id="A0AAJ1TM26"/>
<feature type="region of interest" description="Disordered" evidence="1">
    <location>
        <begin position="34"/>
        <end position="93"/>
    </location>
</feature>
<comment type="caution">
    <text evidence="3">The sequence shown here is derived from an EMBL/GenBank/DDBJ whole genome shotgun (WGS) entry which is preliminary data.</text>
</comment>
<name>A0AAJ1TM26_9HYPH</name>
<keyword evidence="2" id="KW-0812">Transmembrane</keyword>
<feature type="compositionally biased region" description="Pro residues" evidence="1">
    <location>
        <begin position="55"/>
        <end position="86"/>
    </location>
</feature>
<dbReference type="RefSeq" id="WP_230365170.1">
    <property type="nucleotide sequence ID" value="NZ_JAJALK010000001.1"/>
</dbReference>
<accession>A0AAJ1TM26</accession>
<gene>
    <name evidence="3" type="ORF">QO001_000052</name>
</gene>
<feature type="transmembrane region" description="Helical" evidence="2">
    <location>
        <begin position="101"/>
        <end position="122"/>
    </location>
</feature>
<sequence length="207" mass="22262">MILETSIALLRCTACDRGHYVPVRFCPFCGADQARRKAESPPPPPPPEVHAQPPVGIPPEPPPPEPPPEDPPAPPPAEPEPAPPKPVWTMRRPPQRRGRLVRLRQAVLALAAIVGLAALALARRDVVPAPTRVEVGPAWTAVALKSFRNVALLRLTADGAFSLRLDGERVQRVSPSSGATVRPKTLRSLELRSGRGPITVTLTPRGE</sequence>
<dbReference type="EMBL" id="JAUSWL010000001">
    <property type="protein sequence ID" value="MDQ0541144.1"/>
    <property type="molecule type" value="Genomic_DNA"/>
</dbReference>
<evidence type="ECO:0000313" key="4">
    <source>
        <dbReference type="Proteomes" id="UP001223420"/>
    </source>
</evidence>
<organism evidence="3 4">
    <name type="scientific">Methylobacterium brachiatum</name>
    <dbReference type="NCBI Taxonomy" id="269660"/>
    <lineage>
        <taxon>Bacteria</taxon>
        <taxon>Pseudomonadati</taxon>
        <taxon>Pseudomonadota</taxon>
        <taxon>Alphaproteobacteria</taxon>
        <taxon>Hyphomicrobiales</taxon>
        <taxon>Methylobacteriaceae</taxon>
        <taxon>Methylobacterium</taxon>
    </lineage>
</organism>
<proteinExistence type="predicted"/>
<keyword evidence="2" id="KW-0472">Membrane</keyword>
<dbReference type="Proteomes" id="UP001223420">
    <property type="component" value="Unassembled WGS sequence"/>
</dbReference>
<protein>
    <submittedName>
        <fullName evidence="3">Uncharacterized protein</fullName>
    </submittedName>
</protein>
<evidence type="ECO:0000256" key="1">
    <source>
        <dbReference type="SAM" id="MobiDB-lite"/>
    </source>
</evidence>
<evidence type="ECO:0000256" key="2">
    <source>
        <dbReference type="SAM" id="Phobius"/>
    </source>
</evidence>
<reference evidence="3" key="1">
    <citation type="submission" date="2023-07" db="EMBL/GenBank/DDBJ databases">
        <title>Genomic Encyclopedia of Type Strains, Phase IV (KMG-IV): sequencing the most valuable type-strain genomes for metagenomic binning, comparative biology and taxonomic classification.</title>
        <authorList>
            <person name="Goeker M."/>
        </authorList>
    </citation>
    <scope>NUCLEOTIDE SEQUENCE</scope>
    <source>
        <strain evidence="3">DSM 19569</strain>
    </source>
</reference>
<evidence type="ECO:0000313" key="3">
    <source>
        <dbReference type="EMBL" id="MDQ0541144.1"/>
    </source>
</evidence>
<keyword evidence="2" id="KW-1133">Transmembrane helix</keyword>